<feature type="region of interest" description="Disordered" evidence="3">
    <location>
        <begin position="93"/>
        <end position="127"/>
    </location>
</feature>
<evidence type="ECO:0000256" key="1">
    <source>
        <dbReference type="ARBA" id="ARBA00006795"/>
    </source>
</evidence>
<proteinExistence type="inferred from homology"/>
<feature type="domain" description="Cwf19-like C-terminal" evidence="5">
    <location>
        <begin position="329"/>
        <end position="387"/>
    </location>
</feature>
<dbReference type="Pfam" id="PF04676">
    <property type="entry name" value="CwfJ_C_2"/>
    <property type="match status" value="1"/>
</dbReference>
<comment type="caution">
    <text evidence="6">The sequence shown here is derived from an EMBL/GenBank/DDBJ whole genome shotgun (WGS) entry which is preliminary data.</text>
</comment>
<comment type="similarity">
    <text evidence="1">Belongs to the CWF19 family.</text>
</comment>
<accession>A0A0V0QXK6</accession>
<evidence type="ECO:0000313" key="7">
    <source>
        <dbReference type="Proteomes" id="UP000054937"/>
    </source>
</evidence>
<dbReference type="PANTHER" id="PTHR12072:SF5">
    <property type="entry name" value="CWF19-LIKE PROTEIN 2"/>
    <property type="match status" value="1"/>
</dbReference>
<dbReference type="InParanoid" id="A0A0V0QXK6"/>
<feature type="coiled-coil region" evidence="2">
    <location>
        <begin position="5"/>
        <end position="37"/>
    </location>
</feature>
<keyword evidence="7" id="KW-1185">Reference proteome</keyword>
<gene>
    <name evidence="6" type="ORF">PPERSA_11439</name>
</gene>
<protein>
    <submittedName>
        <fullName evidence="6">Uncharacterized protein</fullName>
    </submittedName>
</protein>
<evidence type="ECO:0000256" key="2">
    <source>
        <dbReference type="SAM" id="Coils"/>
    </source>
</evidence>
<dbReference type="OrthoDB" id="2113965at2759"/>
<dbReference type="Proteomes" id="UP000054937">
    <property type="component" value="Unassembled WGS sequence"/>
</dbReference>
<organism evidence="6 7">
    <name type="scientific">Pseudocohnilembus persalinus</name>
    <name type="common">Ciliate</name>
    <dbReference type="NCBI Taxonomy" id="266149"/>
    <lineage>
        <taxon>Eukaryota</taxon>
        <taxon>Sar</taxon>
        <taxon>Alveolata</taxon>
        <taxon>Ciliophora</taxon>
        <taxon>Intramacronucleata</taxon>
        <taxon>Oligohymenophorea</taxon>
        <taxon>Scuticociliatia</taxon>
        <taxon>Philasterida</taxon>
        <taxon>Pseudocohnilembidae</taxon>
        <taxon>Pseudocohnilembus</taxon>
    </lineage>
</organism>
<dbReference type="InterPro" id="IPR006768">
    <property type="entry name" value="Cwf19-like_C_dom-1"/>
</dbReference>
<feature type="compositionally biased region" description="Basic and acidic residues" evidence="3">
    <location>
        <begin position="109"/>
        <end position="123"/>
    </location>
</feature>
<dbReference type="GO" id="GO:0071014">
    <property type="term" value="C:post-mRNA release spliceosomal complex"/>
    <property type="evidence" value="ECO:0007669"/>
    <property type="project" value="TreeGrafter"/>
</dbReference>
<dbReference type="InterPro" id="IPR006767">
    <property type="entry name" value="Cwf19-like_C_dom-2"/>
</dbReference>
<dbReference type="GO" id="GO:0000398">
    <property type="term" value="P:mRNA splicing, via spliceosome"/>
    <property type="evidence" value="ECO:0007669"/>
    <property type="project" value="TreeGrafter"/>
</dbReference>
<dbReference type="InterPro" id="IPR040194">
    <property type="entry name" value="Cwf19-like"/>
</dbReference>
<evidence type="ECO:0000256" key="3">
    <source>
        <dbReference type="SAM" id="MobiDB-lite"/>
    </source>
</evidence>
<dbReference type="PANTHER" id="PTHR12072">
    <property type="entry name" value="CWF19, CELL CYCLE CONTROL PROTEIN"/>
    <property type="match status" value="1"/>
</dbReference>
<evidence type="ECO:0000259" key="5">
    <source>
        <dbReference type="Pfam" id="PF04677"/>
    </source>
</evidence>
<evidence type="ECO:0000313" key="6">
    <source>
        <dbReference type="EMBL" id="KRX06794.1"/>
    </source>
</evidence>
<evidence type="ECO:0000259" key="4">
    <source>
        <dbReference type="Pfam" id="PF04676"/>
    </source>
</evidence>
<dbReference type="Pfam" id="PF04677">
    <property type="entry name" value="CwfJ_C_1"/>
    <property type="match status" value="1"/>
</dbReference>
<name>A0A0V0QXK6_PSEPJ</name>
<reference evidence="6 7" key="1">
    <citation type="journal article" date="2015" name="Sci. Rep.">
        <title>Genome of the facultative scuticociliatosis pathogen Pseudocohnilembus persalinus provides insight into its virulence through horizontal gene transfer.</title>
        <authorList>
            <person name="Xiong J."/>
            <person name="Wang G."/>
            <person name="Cheng J."/>
            <person name="Tian M."/>
            <person name="Pan X."/>
            <person name="Warren A."/>
            <person name="Jiang C."/>
            <person name="Yuan D."/>
            <person name="Miao W."/>
        </authorList>
    </citation>
    <scope>NUCLEOTIDE SEQUENCE [LARGE SCALE GENOMIC DNA]</scope>
    <source>
        <strain evidence="6">36N120E</strain>
    </source>
</reference>
<feature type="domain" description="Cwf19-like protein C-terminal" evidence="4">
    <location>
        <begin position="396"/>
        <end position="492"/>
    </location>
</feature>
<sequence length="495" mass="59469">MQDKLSQLQEKNKILEKNEKIKENQQLKQQLLHLQKIEQQQIQKLQKFQQKQENTITNSFLAFKQNNQLNQQILNQSPMKNLQSSNYQIEKIKLSSSQYQQNDKKKWKKTDEKEKKQKSDNISKGDQNQLNEQSIIELCENTWSSFLEGEKYSQYQQEQSLNLFGHNNRELEQKIAQQNDINDKIINSKHFKNEIDTKIKNEKINNLKKLNYDSTAIEFFKKYKLDKVNDEEFAENEYDNTNLRRMDVDDKYLDEDQRKEKEREKKKNKKEQKYEERQEKREKKKDKKESNKTDKILQSCKFCLANETIQQEQIISLGTQSLMIMPKYQVYDEMRNFMKCLVACFDQKDQDVIFIENATKLNDIPHCIIECIVLPRKMQSQSELYFRKSIDELDGEWSVHKKRIDISREKGGIMKQIPQNFPYFYVDFGLSYGYAHVIENEAEFSKNFAHEIIATIMKLELPNVLNPKKLDKNEIFDKKIKFQKVWEPYDWTKMI</sequence>
<dbReference type="EMBL" id="LDAU01000091">
    <property type="protein sequence ID" value="KRX06794.1"/>
    <property type="molecule type" value="Genomic_DNA"/>
</dbReference>
<feature type="region of interest" description="Disordered" evidence="3">
    <location>
        <begin position="254"/>
        <end position="290"/>
    </location>
</feature>
<dbReference type="AlphaFoldDB" id="A0A0V0QXK6"/>
<dbReference type="OMA" id="CKCIFTD"/>
<keyword evidence="2" id="KW-0175">Coiled coil</keyword>